<dbReference type="Pfam" id="PF00271">
    <property type="entry name" value="Helicase_C"/>
    <property type="match status" value="1"/>
</dbReference>
<evidence type="ECO:0000313" key="6">
    <source>
        <dbReference type="Proteomes" id="UP000298138"/>
    </source>
</evidence>
<dbReference type="PANTHER" id="PTHR47396:SF1">
    <property type="entry name" value="ATP-DEPENDENT HELICASE IRC3-RELATED"/>
    <property type="match status" value="1"/>
</dbReference>
<feature type="compositionally biased region" description="Basic and acidic residues" evidence="2">
    <location>
        <begin position="591"/>
        <end position="616"/>
    </location>
</feature>
<dbReference type="GO" id="GO:0016787">
    <property type="term" value="F:hydrolase activity"/>
    <property type="evidence" value="ECO:0007669"/>
    <property type="project" value="UniProtKB-KW"/>
</dbReference>
<dbReference type="STRING" id="341454.A0A4S2MNA5"/>
<dbReference type="PANTHER" id="PTHR47396">
    <property type="entry name" value="TYPE I RESTRICTION ENZYME ECOKI R PROTEIN"/>
    <property type="match status" value="1"/>
</dbReference>
<dbReference type="AlphaFoldDB" id="A0A4S2MNA5"/>
<dbReference type="OrthoDB" id="16911at2759"/>
<keyword evidence="1" id="KW-0067">ATP-binding</keyword>
<dbReference type="InParanoid" id="A0A4S2MNA5"/>
<dbReference type="InterPro" id="IPR014001">
    <property type="entry name" value="Helicase_ATP-bd"/>
</dbReference>
<feature type="region of interest" description="Disordered" evidence="2">
    <location>
        <begin position="29"/>
        <end position="50"/>
    </location>
</feature>
<dbReference type="GO" id="GO:0036121">
    <property type="term" value="F:double-stranded DNA helicase activity"/>
    <property type="evidence" value="ECO:0007669"/>
    <property type="project" value="TreeGrafter"/>
</dbReference>
<dbReference type="GO" id="GO:0070125">
    <property type="term" value="P:mitochondrial translational elongation"/>
    <property type="evidence" value="ECO:0007669"/>
    <property type="project" value="TreeGrafter"/>
</dbReference>
<keyword evidence="1" id="KW-0547">Nucleotide-binding</keyword>
<keyword evidence="1" id="KW-0347">Helicase</keyword>
<evidence type="ECO:0000313" key="5">
    <source>
        <dbReference type="EMBL" id="TGZ78580.1"/>
    </source>
</evidence>
<dbReference type="Pfam" id="PF04851">
    <property type="entry name" value="ResIII"/>
    <property type="match status" value="1"/>
</dbReference>
<dbReference type="GO" id="GO:0061749">
    <property type="term" value="F:forked DNA-dependent helicase activity"/>
    <property type="evidence" value="ECO:0007669"/>
    <property type="project" value="TreeGrafter"/>
</dbReference>
<evidence type="ECO:0000259" key="3">
    <source>
        <dbReference type="PROSITE" id="PS51192"/>
    </source>
</evidence>
<keyword evidence="5" id="KW-0378">Hydrolase</keyword>
<dbReference type="SUPFAM" id="SSF52540">
    <property type="entry name" value="P-loop containing nucleoside triphosphate hydrolases"/>
    <property type="match status" value="1"/>
</dbReference>
<protein>
    <submittedName>
        <fullName evidence="5">P-loop containing nucleoside triphosphate hydrolase protein</fullName>
    </submittedName>
</protein>
<dbReference type="SMART" id="SM00487">
    <property type="entry name" value="DEXDc"/>
    <property type="match status" value="1"/>
</dbReference>
<dbReference type="SMART" id="SM00490">
    <property type="entry name" value="HELICc"/>
    <property type="match status" value="1"/>
</dbReference>
<dbReference type="EMBL" id="ML220140">
    <property type="protein sequence ID" value="TGZ78580.1"/>
    <property type="molecule type" value="Genomic_DNA"/>
</dbReference>
<feature type="compositionally biased region" description="Low complexity" evidence="2">
    <location>
        <begin position="29"/>
        <end position="48"/>
    </location>
</feature>
<name>A0A4S2MNA5_9PEZI</name>
<accession>A0A4S2MNA5</accession>
<reference evidence="5 6" key="1">
    <citation type="submission" date="2019-04" db="EMBL/GenBank/DDBJ databases">
        <title>Comparative genomics and transcriptomics to analyze fruiting body development in filamentous ascomycetes.</title>
        <authorList>
            <consortium name="DOE Joint Genome Institute"/>
            <person name="Lutkenhaus R."/>
            <person name="Traeger S."/>
            <person name="Breuer J."/>
            <person name="Kuo A."/>
            <person name="Lipzen A."/>
            <person name="Pangilinan J."/>
            <person name="Dilworth D."/>
            <person name="Sandor L."/>
            <person name="Poggeler S."/>
            <person name="Barry K."/>
            <person name="Grigoriev I.V."/>
            <person name="Nowrousian M."/>
        </authorList>
    </citation>
    <scope>NUCLEOTIDE SEQUENCE [LARGE SCALE GENOMIC DNA]</scope>
    <source>
        <strain evidence="5 6">CBS 389.68</strain>
    </source>
</reference>
<sequence>MRPFSRLVAHRLLPHRPALPLSRRLARSLATATATESPPTSEPSSDPAIDLHPLRAASQIQLRDYQEESIQAVLNHVSEGHRRMGISLATGSGKTVIFTQLISRLVHPINPLATQTLILAHRTELVHQAYQHCRNTYPNAKIEIEMGKSHASGVADITIASIASLMSSDRIAKFDPRLFKLILIDECHHAVARRYLQVLDHFGVLNLEEKTKPQKPVVVGVSATMSRFDGLALGKVMDHIVYHRDFIDMIEDKWLSPVIFTTVKTNIDLSRVKKQGLTGDFKVGELSEAVNTDQANEVTVRSWFEKAKRRDTVEAFRRGDFKVLVNCGVFTEGTDIPNIDCVLLARPTRSRNLLIQMIGRGMRLHAEKTNCHIIDMVGSIEDGIVNTATLLGLDPDEVLVQDDLSSAQKRKEKQQESDAANPGRESTSAIHATNDDAEPPASLPSAIVRFTDYDSIFDLLSDPRPDTHIRRLSQLAWVFVSSSPLRYILSTRSGSIEIIANSATPSSYTVKETRSLPPELRHGKHAFTKMKPRVIIDGVPTLEQAVRGADTYIAARYPSAMVSARARWRDEEASEVQMEFIRKAMGKQDVDIPTKKERERREREMEKKKKEKKKDAEVEEQEDDAESARGEAITRRWTKGEANDMITRLRHGGLKRWGELEKGRKKERERAEKVEKLRRKEVVKVGKLE</sequence>
<feature type="region of interest" description="Disordered" evidence="2">
    <location>
        <begin position="591"/>
        <end position="636"/>
    </location>
</feature>
<dbReference type="InterPro" id="IPR001650">
    <property type="entry name" value="Helicase_C-like"/>
</dbReference>
<dbReference type="InterPro" id="IPR006935">
    <property type="entry name" value="Helicase/UvrB_N"/>
</dbReference>
<feature type="compositionally biased region" description="Basic and acidic residues" evidence="2">
    <location>
        <begin position="626"/>
        <end position="636"/>
    </location>
</feature>
<dbReference type="InterPro" id="IPR050742">
    <property type="entry name" value="Helicase_Restrict-Modif_Enz"/>
</dbReference>
<evidence type="ECO:0000256" key="2">
    <source>
        <dbReference type="SAM" id="MobiDB-lite"/>
    </source>
</evidence>
<organism evidence="5 6">
    <name type="scientific">Ascodesmis nigricans</name>
    <dbReference type="NCBI Taxonomy" id="341454"/>
    <lineage>
        <taxon>Eukaryota</taxon>
        <taxon>Fungi</taxon>
        <taxon>Dikarya</taxon>
        <taxon>Ascomycota</taxon>
        <taxon>Pezizomycotina</taxon>
        <taxon>Pezizomycetes</taxon>
        <taxon>Pezizales</taxon>
        <taxon>Ascodesmidaceae</taxon>
        <taxon>Ascodesmis</taxon>
    </lineage>
</organism>
<dbReference type="FunCoup" id="A0A4S2MNA5">
    <property type="interactions" value="14"/>
</dbReference>
<gene>
    <name evidence="5" type="ORF">EX30DRAFT_365911</name>
</gene>
<evidence type="ECO:0000256" key="1">
    <source>
        <dbReference type="ARBA" id="ARBA00022806"/>
    </source>
</evidence>
<feature type="region of interest" description="Disordered" evidence="2">
    <location>
        <begin position="405"/>
        <end position="441"/>
    </location>
</feature>
<dbReference type="Proteomes" id="UP000298138">
    <property type="component" value="Unassembled WGS sequence"/>
</dbReference>
<dbReference type="GO" id="GO:0032042">
    <property type="term" value="P:mitochondrial DNA metabolic process"/>
    <property type="evidence" value="ECO:0007669"/>
    <property type="project" value="TreeGrafter"/>
</dbReference>
<dbReference type="CDD" id="cd18032">
    <property type="entry name" value="DEXHc_RE_I_III_res"/>
    <property type="match status" value="1"/>
</dbReference>
<proteinExistence type="predicted"/>
<dbReference type="PROSITE" id="PS51194">
    <property type="entry name" value="HELICASE_CTER"/>
    <property type="match status" value="1"/>
</dbReference>
<feature type="domain" description="Helicase C-terminal" evidence="4">
    <location>
        <begin position="242"/>
        <end position="404"/>
    </location>
</feature>
<dbReference type="PROSITE" id="PS51192">
    <property type="entry name" value="HELICASE_ATP_BIND_1"/>
    <property type="match status" value="1"/>
</dbReference>
<dbReference type="GO" id="GO:0005524">
    <property type="term" value="F:ATP binding"/>
    <property type="evidence" value="ECO:0007669"/>
    <property type="project" value="InterPro"/>
</dbReference>
<dbReference type="GO" id="GO:0000403">
    <property type="term" value="F:Y-form DNA binding"/>
    <property type="evidence" value="ECO:0007669"/>
    <property type="project" value="TreeGrafter"/>
</dbReference>
<evidence type="ECO:0000259" key="4">
    <source>
        <dbReference type="PROSITE" id="PS51194"/>
    </source>
</evidence>
<dbReference type="GO" id="GO:0005759">
    <property type="term" value="C:mitochondrial matrix"/>
    <property type="evidence" value="ECO:0007669"/>
    <property type="project" value="TreeGrafter"/>
</dbReference>
<feature type="domain" description="Helicase ATP-binding" evidence="3">
    <location>
        <begin position="75"/>
        <end position="243"/>
    </location>
</feature>
<dbReference type="InterPro" id="IPR027417">
    <property type="entry name" value="P-loop_NTPase"/>
</dbReference>
<dbReference type="Gene3D" id="3.40.50.300">
    <property type="entry name" value="P-loop containing nucleotide triphosphate hydrolases"/>
    <property type="match status" value="2"/>
</dbReference>
<keyword evidence="6" id="KW-1185">Reference proteome</keyword>